<evidence type="ECO:0000313" key="1">
    <source>
        <dbReference type="EMBL" id="JAI07836.1"/>
    </source>
</evidence>
<protein>
    <submittedName>
        <fullName evidence="1">Uncharacterized protein</fullName>
    </submittedName>
</protein>
<organism evidence="1">
    <name type="scientific">Anguilla anguilla</name>
    <name type="common">European freshwater eel</name>
    <name type="synonym">Muraena anguilla</name>
    <dbReference type="NCBI Taxonomy" id="7936"/>
    <lineage>
        <taxon>Eukaryota</taxon>
        <taxon>Metazoa</taxon>
        <taxon>Chordata</taxon>
        <taxon>Craniata</taxon>
        <taxon>Vertebrata</taxon>
        <taxon>Euteleostomi</taxon>
        <taxon>Actinopterygii</taxon>
        <taxon>Neopterygii</taxon>
        <taxon>Teleostei</taxon>
        <taxon>Anguilliformes</taxon>
        <taxon>Anguillidae</taxon>
        <taxon>Anguilla</taxon>
    </lineage>
</organism>
<proteinExistence type="predicted"/>
<accession>A0A0E9Y171</accession>
<reference evidence="1" key="1">
    <citation type="submission" date="2014-11" db="EMBL/GenBank/DDBJ databases">
        <authorList>
            <person name="Amaro Gonzalez C."/>
        </authorList>
    </citation>
    <scope>NUCLEOTIDE SEQUENCE</scope>
</reference>
<reference evidence="1" key="2">
    <citation type="journal article" date="2015" name="Fish Shellfish Immunol.">
        <title>Early steps in the European eel (Anguilla anguilla)-Vibrio vulnificus interaction in the gills: Role of the RtxA13 toxin.</title>
        <authorList>
            <person name="Callol A."/>
            <person name="Pajuelo D."/>
            <person name="Ebbesson L."/>
            <person name="Teles M."/>
            <person name="MacKenzie S."/>
            <person name="Amaro C."/>
        </authorList>
    </citation>
    <scope>NUCLEOTIDE SEQUENCE</scope>
</reference>
<name>A0A0E9Y171_ANGAN</name>
<dbReference type="EMBL" id="GBXM01000742">
    <property type="protein sequence ID" value="JAI07836.1"/>
    <property type="molecule type" value="Transcribed_RNA"/>
</dbReference>
<sequence>MEKGRLVNVLV</sequence>